<feature type="transmembrane region" description="Helical" evidence="7">
    <location>
        <begin position="308"/>
        <end position="327"/>
    </location>
</feature>
<accession>A0ABQ6K2Y9</accession>
<evidence type="ECO:0000313" key="9">
    <source>
        <dbReference type="EMBL" id="GMA94992.1"/>
    </source>
</evidence>
<dbReference type="EMBL" id="BSVB01000001">
    <property type="protein sequence ID" value="GMA94992.1"/>
    <property type="molecule type" value="Genomic_DNA"/>
</dbReference>
<feature type="transmembrane region" description="Helical" evidence="7">
    <location>
        <begin position="258"/>
        <end position="278"/>
    </location>
</feature>
<keyword evidence="10" id="KW-1185">Reference proteome</keyword>
<dbReference type="InterPro" id="IPR020846">
    <property type="entry name" value="MFS_dom"/>
</dbReference>
<dbReference type="SUPFAM" id="SSF103473">
    <property type="entry name" value="MFS general substrate transporter"/>
    <property type="match status" value="1"/>
</dbReference>
<comment type="caution">
    <text evidence="9">The sequence shown here is derived from an EMBL/GenBank/DDBJ whole genome shotgun (WGS) entry which is preliminary data.</text>
</comment>
<keyword evidence="2" id="KW-0813">Transport</keyword>
<dbReference type="CDD" id="cd06173">
    <property type="entry name" value="MFS_MefA_like"/>
    <property type="match status" value="1"/>
</dbReference>
<evidence type="ECO:0000256" key="7">
    <source>
        <dbReference type="SAM" id="Phobius"/>
    </source>
</evidence>
<feature type="transmembrane region" description="Helical" evidence="7">
    <location>
        <begin position="348"/>
        <end position="371"/>
    </location>
</feature>
<dbReference type="Proteomes" id="UP001157034">
    <property type="component" value="Unassembled WGS sequence"/>
</dbReference>
<feature type="domain" description="Major facilitator superfamily (MFS) profile" evidence="8">
    <location>
        <begin position="1"/>
        <end position="401"/>
    </location>
</feature>
<evidence type="ECO:0000256" key="4">
    <source>
        <dbReference type="ARBA" id="ARBA00022692"/>
    </source>
</evidence>
<evidence type="ECO:0000256" key="1">
    <source>
        <dbReference type="ARBA" id="ARBA00004651"/>
    </source>
</evidence>
<protein>
    <submittedName>
        <fullName evidence="9">MFS transporter</fullName>
    </submittedName>
</protein>
<comment type="subcellular location">
    <subcellularLocation>
        <location evidence="1">Cell membrane</location>
        <topology evidence="1">Multi-pass membrane protein</topology>
    </subcellularLocation>
</comment>
<reference evidence="10" key="1">
    <citation type="journal article" date="2019" name="Int. J. Syst. Evol. Microbiol.">
        <title>The Global Catalogue of Microorganisms (GCM) 10K type strain sequencing project: providing services to taxonomists for standard genome sequencing and annotation.</title>
        <authorList>
            <consortium name="The Broad Institute Genomics Platform"/>
            <consortium name="The Broad Institute Genome Sequencing Center for Infectious Disease"/>
            <person name="Wu L."/>
            <person name="Ma J."/>
        </authorList>
    </citation>
    <scope>NUCLEOTIDE SEQUENCE [LARGE SCALE GENOMIC DNA]</scope>
    <source>
        <strain evidence="10">NBRC 108894</strain>
    </source>
</reference>
<feature type="transmembrane region" description="Helical" evidence="7">
    <location>
        <begin position="12"/>
        <end position="29"/>
    </location>
</feature>
<gene>
    <name evidence="9" type="ORF">GCM10025881_18160</name>
</gene>
<sequence>MSSAFRSLGVFNYRVWFAGATVSNIGTWMQRTAQDWIVLTMLTKNDATAVGFTMALQFAPQLLLTPITGLAADRLDRRRLMMATQGTMGALGLALGILTVTGTVQLWMVYAFALLLGCASAFDAPVRQTFVSSLVPPRLLSNAVGLNSMSFNSARLIGPAAAGLLTAAVGAGWVFLINAITFAATVGALFLFRRSELLPHRRVARARGQVREGLGYVRRRSDLLLVFTMVFLMGTIGMNFAIYSSTMASVAFHQGAETFGLLSSAFAVGSVIGSLFAARRERPRLRSITLGGAGFGFALIAAACMPTYWSFALVLPLVGVSAITMMNNANAYVQTTTDPALRGRVMSLYMAIVMGGTPIGAPLIGAIANAFGPRWSLVAGAFGGLIPAAIAAAWWIRRRNVRLGWDAGRRWPLVLRRGIDVEVATESIAIEEAEAQKG</sequence>
<keyword evidence="6 7" id="KW-0472">Membrane</keyword>
<organism evidence="9 10">
    <name type="scientific">Pseudolysinimonas kribbensis</name>
    <dbReference type="NCBI Taxonomy" id="433641"/>
    <lineage>
        <taxon>Bacteria</taxon>
        <taxon>Bacillati</taxon>
        <taxon>Actinomycetota</taxon>
        <taxon>Actinomycetes</taxon>
        <taxon>Micrococcales</taxon>
        <taxon>Microbacteriaceae</taxon>
        <taxon>Pseudolysinimonas</taxon>
    </lineage>
</organism>
<feature type="transmembrane region" description="Helical" evidence="7">
    <location>
        <begin position="49"/>
        <end position="72"/>
    </location>
</feature>
<keyword evidence="3" id="KW-1003">Cell membrane</keyword>
<dbReference type="Gene3D" id="1.20.1250.20">
    <property type="entry name" value="MFS general substrate transporter like domains"/>
    <property type="match status" value="1"/>
</dbReference>
<evidence type="ECO:0000256" key="2">
    <source>
        <dbReference type="ARBA" id="ARBA00022448"/>
    </source>
</evidence>
<dbReference type="RefSeq" id="WP_284253850.1">
    <property type="nucleotide sequence ID" value="NZ_BAAAQO010000002.1"/>
</dbReference>
<evidence type="ECO:0000259" key="8">
    <source>
        <dbReference type="PROSITE" id="PS50850"/>
    </source>
</evidence>
<feature type="transmembrane region" description="Helical" evidence="7">
    <location>
        <begin position="93"/>
        <end position="122"/>
    </location>
</feature>
<dbReference type="PROSITE" id="PS50850">
    <property type="entry name" value="MFS"/>
    <property type="match status" value="1"/>
</dbReference>
<dbReference type="InterPro" id="IPR036259">
    <property type="entry name" value="MFS_trans_sf"/>
</dbReference>
<evidence type="ECO:0000256" key="3">
    <source>
        <dbReference type="ARBA" id="ARBA00022475"/>
    </source>
</evidence>
<proteinExistence type="predicted"/>
<evidence type="ECO:0000256" key="6">
    <source>
        <dbReference type="ARBA" id="ARBA00023136"/>
    </source>
</evidence>
<keyword evidence="4 7" id="KW-0812">Transmembrane</keyword>
<feature type="transmembrane region" description="Helical" evidence="7">
    <location>
        <begin position="173"/>
        <end position="192"/>
    </location>
</feature>
<dbReference type="PANTHER" id="PTHR23513:SF11">
    <property type="entry name" value="STAPHYLOFERRIN A TRANSPORTER"/>
    <property type="match status" value="1"/>
</dbReference>
<dbReference type="Pfam" id="PF05977">
    <property type="entry name" value="MFS_3"/>
    <property type="match status" value="1"/>
</dbReference>
<evidence type="ECO:0000256" key="5">
    <source>
        <dbReference type="ARBA" id="ARBA00022989"/>
    </source>
</evidence>
<feature type="transmembrane region" description="Helical" evidence="7">
    <location>
        <begin position="285"/>
        <end position="302"/>
    </location>
</feature>
<dbReference type="InterPro" id="IPR010290">
    <property type="entry name" value="TM_effector"/>
</dbReference>
<dbReference type="PANTHER" id="PTHR23513">
    <property type="entry name" value="INTEGRAL MEMBRANE EFFLUX PROTEIN-RELATED"/>
    <property type="match status" value="1"/>
</dbReference>
<name>A0ABQ6K2Y9_9MICO</name>
<evidence type="ECO:0000313" key="10">
    <source>
        <dbReference type="Proteomes" id="UP001157034"/>
    </source>
</evidence>
<feature type="transmembrane region" description="Helical" evidence="7">
    <location>
        <begin position="377"/>
        <end position="396"/>
    </location>
</feature>
<keyword evidence="5 7" id="KW-1133">Transmembrane helix</keyword>
<feature type="transmembrane region" description="Helical" evidence="7">
    <location>
        <begin position="223"/>
        <end position="246"/>
    </location>
</feature>